<protein>
    <recommendedName>
        <fullName evidence="4">Competence protein ComG</fullName>
    </recommendedName>
</protein>
<proteinExistence type="predicted"/>
<dbReference type="Proteomes" id="UP000278746">
    <property type="component" value="Unassembled WGS sequence"/>
</dbReference>
<keyword evidence="1" id="KW-0472">Membrane</keyword>
<organism evidence="2 3">
    <name type="scientific">Alteribacter keqinensis</name>
    <dbReference type="NCBI Taxonomy" id="2483800"/>
    <lineage>
        <taxon>Bacteria</taxon>
        <taxon>Bacillati</taxon>
        <taxon>Bacillota</taxon>
        <taxon>Bacilli</taxon>
        <taxon>Bacillales</taxon>
        <taxon>Bacillaceae</taxon>
        <taxon>Alteribacter</taxon>
    </lineage>
</organism>
<dbReference type="Pfam" id="PF14173">
    <property type="entry name" value="ComGG"/>
    <property type="match status" value="1"/>
</dbReference>
<dbReference type="OrthoDB" id="9858026at2"/>
<keyword evidence="3" id="KW-1185">Reference proteome</keyword>
<comment type="caution">
    <text evidence="2">The sequence shown here is derived from an EMBL/GenBank/DDBJ whole genome shotgun (WGS) entry which is preliminary data.</text>
</comment>
<evidence type="ECO:0000256" key="1">
    <source>
        <dbReference type="SAM" id="Phobius"/>
    </source>
</evidence>
<reference evidence="2 3" key="1">
    <citation type="submission" date="2018-10" db="EMBL/GenBank/DDBJ databases">
        <title>Bacillus Keqinensis sp. nov., a moderately halophilic bacterium isolated from a saline-alkaline lake.</title>
        <authorList>
            <person name="Wang H."/>
        </authorList>
    </citation>
    <scope>NUCLEOTIDE SEQUENCE [LARGE SCALE GENOMIC DNA]</scope>
    <source>
        <strain evidence="2 3">KQ-3</strain>
    </source>
</reference>
<dbReference type="InterPro" id="IPR020372">
    <property type="entry name" value="Competence_ComGG"/>
</dbReference>
<dbReference type="AlphaFoldDB" id="A0A3M7TUL2"/>
<evidence type="ECO:0008006" key="4">
    <source>
        <dbReference type="Google" id="ProtNLM"/>
    </source>
</evidence>
<dbReference type="EMBL" id="RHIB01000001">
    <property type="protein sequence ID" value="RNA68951.1"/>
    <property type="molecule type" value="Genomic_DNA"/>
</dbReference>
<feature type="transmembrane region" description="Helical" evidence="1">
    <location>
        <begin position="21"/>
        <end position="41"/>
    </location>
</feature>
<evidence type="ECO:0000313" key="2">
    <source>
        <dbReference type="EMBL" id="RNA68951.1"/>
    </source>
</evidence>
<sequence>MKEGSVLSQEQVMMMKNDKGFVMLTAVFILLVFSGLILHQVTILKSEQSFTAMHWELIQMDNLLLTGKEFVSALILEDDGDKLQLGTKATGDGIIRYEVTLISDDIYFIRLKVETHSGAMREGTFYLNVTTGAVTDWEEGGVLG</sequence>
<name>A0A3M7TUL2_9BACI</name>
<keyword evidence="1" id="KW-0812">Transmembrane</keyword>
<keyword evidence="1" id="KW-1133">Transmembrane helix</keyword>
<gene>
    <name evidence="2" type="ORF">EBO34_03040</name>
</gene>
<evidence type="ECO:0000313" key="3">
    <source>
        <dbReference type="Proteomes" id="UP000278746"/>
    </source>
</evidence>
<accession>A0A3M7TUL2</accession>